<feature type="compositionally biased region" description="Basic and acidic residues" evidence="7">
    <location>
        <begin position="243"/>
        <end position="258"/>
    </location>
</feature>
<dbReference type="GO" id="GO:0003677">
    <property type="term" value="F:DNA binding"/>
    <property type="evidence" value="ECO:0007669"/>
    <property type="project" value="UniProtKB-KW"/>
</dbReference>
<dbReference type="OrthoDB" id="3247158at2759"/>
<dbReference type="GO" id="GO:0008270">
    <property type="term" value="F:zinc ion binding"/>
    <property type="evidence" value="ECO:0007669"/>
    <property type="project" value="UniProtKB-KW"/>
</dbReference>
<evidence type="ECO:0000256" key="1">
    <source>
        <dbReference type="ARBA" id="ARBA00022723"/>
    </source>
</evidence>
<feature type="region of interest" description="Disordered" evidence="7">
    <location>
        <begin position="606"/>
        <end position="644"/>
    </location>
</feature>
<keyword evidence="11" id="KW-1185">Reference proteome</keyword>
<feature type="compositionally biased region" description="Polar residues" evidence="7">
    <location>
        <begin position="695"/>
        <end position="709"/>
    </location>
</feature>
<feature type="compositionally biased region" description="Polar residues" evidence="7">
    <location>
        <begin position="232"/>
        <end position="242"/>
    </location>
</feature>
<dbReference type="PROSITE" id="PS50103">
    <property type="entry name" value="ZF_C3H1"/>
    <property type="match status" value="3"/>
</dbReference>
<dbReference type="InterPro" id="IPR001965">
    <property type="entry name" value="Znf_PHD"/>
</dbReference>
<reference evidence="10 11" key="1">
    <citation type="journal article" date="2018" name="Mol. Plant">
        <title>The genome of Artemisia annua provides insight into the evolution of Asteraceae family and artemisinin biosynthesis.</title>
        <authorList>
            <person name="Shen Q."/>
            <person name="Zhang L."/>
            <person name="Liao Z."/>
            <person name="Wang S."/>
            <person name="Yan T."/>
            <person name="Shi P."/>
            <person name="Liu M."/>
            <person name="Fu X."/>
            <person name="Pan Q."/>
            <person name="Wang Y."/>
            <person name="Lv Z."/>
            <person name="Lu X."/>
            <person name="Zhang F."/>
            <person name="Jiang W."/>
            <person name="Ma Y."/>
            <person name="Chen M."/>
            <person name="Hao X."/>
            <person name="Li L."/>
            <person name="Tang Y."/>
            <person name="Lv G."/>
            <person name="Zhou Y."/>
            <person name="Sun X."/>
            <person name="Brodelius P.E."/>
            <person name="Rose J.K.C."/>
            <person name="Tang K."/>
        </authorList>
    </citation>
    <scope>NUCLEOTIDE SEQUENCE [LARGE SCALE GENOMIC DNA]</scope>
    <source>
        <strain evidence="11">cv. Huhao1</strain>
        <tissue evidence="10">Leaf</tissue>
    </source>
</reference>
<evidence type="ECO:0000259" key="8">
    <source>
        <dbReference type="PROSITE" id="PS50016"/>
    </source>
</evidence>
<feature type="region of interest" description="Disordered" evidence="7">
    <location>
        <begin position="1032"/>
        <end position="1052"/>
    </location>
</feature>
<dbReference type="PANTHER" id="PTHR46156:SF1">
    <property type="entry name" value="ZINC FINGER CCCH DOMAIN-CONTAINING PROTEIN 3"/>
    <property type="match status" value="1"/>
</dbReference>
<dbReference type="InterPro" id="IPR013083">
    <property type="entry name" value="Znf_RING/FYVE/PHD"/>
</dbReference>
<feature type="region of interest" description="Disordered" evidence="7">
    <location>
        <begin position="1470"/>
        <end position="1499"/>
    </location>
</feature>
<feature type="domain" description="C3H1-type" evidence="9">
    <location>
        <begin position="1146"/>
        <end position="1175"/>
    </location>
</feature>
<dbReference type="InterPro" id="IPR019787">
    <property type="entry name" value="Znf_PHD-finger"/>
</dbReference>
<dbReference type="SMART" id="SM00356">
    <property type="entry name" value="ZnF_C3H1"/>
    <property type="match status" value="5"/>
</dbReference>
<dbReference type="EMBL" id="PKPP01000149">
    <property type="protein sequence ID" value="PWA96983.1"/>
    <property type="molecule type" value="Genomic_DNA"/>
</dbReference>
<organism evidence="10 11">
    <name type="scientific">Artemisia annua</name>
    <name type="common">Sweet wormwood</name>
    <dbReference type="NCBI Taxonomy" id="35608"/>
    <lineage>
        <taxon>Eukaryota</taxon>
        <taxon>Viridiplantae</taxon>
        <taxon>Streptophyta</taxon>
        <taxon>Embryophyta</taxon>
        <taxon>Tracheophyta</taxon>
        <taxon>Spermatophyta</taxon>
        <taxon>Magnoliopsida</taxon>
        <taxon>eudicotyledons</taxon>
        <taxon>Gunneridae</taxon>
        <taxon>Pentapetalae</taxon>
        <taxon>asterids</taxon>
        <taxon>campanulids</taxon>
        <taxon>Asterales</taxon>
        <taxon>Asteraceae</taxon>
        <taxon>Asteroideae</taxon>
        <taxon>Anthemideae</taxon>
        <taxon>Artemisiinae</taxon>
        <taxon>Artemisia</taxon>
    </lineage>
</organism>
<feature type="compositionally biased region" description="Polar residues" evidence="7">
    <location>
        <begin position="785"/>
        <end position="800"/>
    </location>
</feature>
<feature type="zinc finger region" description="C3H1-type" evidence="6">
    <location>
        <begin position="1201"/>
        <end position="1227"/>
    </location>
</feature>
<feature type="region of interest" description="Disordered" evidence="7">
    <location>
        <begin position="550"/>
        <end position="584"/>
    </location>
</feature>
<comment type="caution">
    <text evidence="10">The sequence shown here is derived from an EMBL/GenBank/DDBJ whole genome shotgun (WGS) entry which is preliminary data.</text>
</comment>
<evidence type="ECO:0000256" key="7">
    <source>
        <dbReference type="SAM" id="MobiDB-lite"/>
    </source>
</evidence>
<feature type="region of interest" description="Disordered" evidence="7">
    <location>
        <begin position="393"/>
        <end position="446"/>
    </location>
</feature>
<feature type="compositionally biased region" description="Basic and acidic residues" evidence="7">
    <location>
        <begin position="1472"/>
        <end position="1496"/>
    </location>
</feature>
<dbReference type="SUPFAM" id="SSF57903">
    <property type="entry name" value="FYVE/PHD zinc finger"/>
    <property type="match status" value="2"/>
</dbReference>
<evidence type="ECO:0000256" key="4">
    <source>
        <dbReference type="ARBA" id="ARBA00022833"/>
    </source>
</evidence>
<feature type="compositionally biased region" description="Polar residues" evidence="7">
    <location>
        <begin position="561"/>
        <end position="571"/>
    </location>
</feature>
<feature type="domain" description="PHD-type" evidence="8">
    <location>
        <begin position="1604"/>
        <end position="1654"/>
    </location>
</feature>
<feature type="compositionally biased region" description="Basic and acidic residues" evidence="7">
    <location>
        <begin position="572"/>
        <end position="584"/>
    </location>
</feature>
<accession>A0A2U1QG85</accession>
<dbReference type="GO" id="GO:0005634">
    <property type="term" value="C:nucleus"/>
    <property type="evidence" value="ECO:0007669"/>
    <property type="project" value="TreeGrafter"/>
</dbReference>
<dbReference type="Gene3D" id="4.10.1000.10">
    <property type="entry name" value="Zinc finger, CCCH-type"/>
    <property type="match status" value="2"/>
</dbReference>
<sequence>MYPPSNYRNDTISDSGYYNRFRDDNIVVSEQNVFNDRFSERLVVDNKSSYVKMSEEERIWNSHGEDDPKWIMKGKKNEYEPSKFNRARDEFKQVQKKSVLQRIGKNRDRVEGAKANSPVELDVSFQSNGLVAKAVVTPSSPLSDTPSRNRKSKRGSEFGSPVSKFGERLTRSGSSSHRVDSPSSSEKASKKVKVKGKGCVSDGKNGSLSGDDGGVSHKPLSFRLRKKRKMNIGSTLSSFQSAQKDDKSEKSENPKKSESVPIDDAIPFPTLEEIVSNEVEKAPQAIVLKKDGSEVENASLSDVNSLGDGSVEKVSRTSDGLVIDLNQPSENENGNIAADVKLSLVGTDNSVTSGQEKIEFESCPTESFAIPDATNASNSLVNCSVEIQETSAGLDINSPDPCSDDDVIIVSSESDAEDSIDDASKKEDECQLLEDNGSSKLSEDGCLESQNPVVVAEDNAVPSSSSDKDEVTEMANLVSMSGQALSHDRSDPSTDETNLIRKDDLSPLSSTISACDTDTIAVVTGLNDHLGESLPDMLTNIVSSQKVSSISDSQLLSSKSTNKAVSTLSSPKNDDNISEKSDSKDDALLDRLESFVEKSKAIVKTSHVEETKTIPSTSQGSSVKTVGSNAKVQGPTLPMKKPSSVPVVPRVFPGRSSMVFTNSRVNNPATNKVAKPRTWHRSTSNSAPVPPPPKQTVTGQNSYVRSGNSLVRKPAPASAIPSLPPASRSSVYQLNPSAPTETRNSAGLGTKAPNTYTRTGGSAAPVVRPNTPPLPGSTILPDGPTYSTDVPSSPLEQRSASPVEENLAVQKVSEDRNGSSSNSESQKTLEEGASGKKIQYVKPKSNQLVAASSSDQSVVESDKTRPLSSDGYYKRRKNQLIRTSAGDDSGITDGHKDSKINIKRQSGKGIYKKYKHLRFPSVWTLGSQSGKDGVPLHQKLRPNLFPWKRSRNWVNMKNISASLPSTSSSSSISRKLLHSRKRETIYTRSKHGFSLRMSKLMSVGGSGLKWSKSIEKNSRRANEEATLAVAAAEKKKREQNGTASTTAGQKSNMSGDRIFRIGLVRYKMDPSRRTLQRISDEESSTSVQSKEVTRRVYVPKRLKIGHDEYVRIGNGNQLVRNPKRRTRIFASEKVRWSLHTARSRLAKKKKYCQFFTRFGKCNKDDGKCPYIHDSSKIAVCTKFLNGSCSNTNCKLTHKVIPERMQDCSYFMQGVCSNKQCPYRHVNVNSAASICEGFLKGFCADGDECRKKHTYACPVFEATGACPQGTKCKLHHPKNRKMGLKRKRQHSLEQNQKNSRGRYFGSIMGGEAMPISEKHYLRDDEGDMLCEGELTEYISLGLSDEEAGEVTSDRRTTVTSSESVDLGQLKESGSCCAHIAVQLSGNYLEAEHQISLPAQIEAVDGSASDQDLRRLSFEAFSNGPGECSLTHCGKAVLQQMHGSLNGCENGLGGCIQKSLVTHPESGCTSVLKESLDSAEKSDDNTHSSAKEHSHRQSDGSTISELCGRAFSDIINSDKYSELSGLLLKNFGVVNANQVLDLDAINLKMNNGAYDTSPMLYLKDIQRVWTKLHQVGNEMVALAKSLSDASRANYELFFRKSRGAEGCACQGCGKKADIRNCLVCDSCEEIYHLSCTELGNNGIPPKNWYCATCVSNGIGSPHDNCSVCEKLKAAASVSLADEGLKNGQSHVPDGLEEDMHDVIDESLSLKICFICKSEVKIGENYRTCGHALCEHKFYHYRCLTYKQLGVSGPCWYCPSCLCRRCLVDKDDDQIVLCDGCDQAYHIYCASPQLNSIPKGSWFCGKCDRELKRIRTMKRVYENLQKKVKIEDGSENTENKAVAVVDEHEGKDKSGGLDMLVTAAKTISHQETLATLRVMNGNT</sequence>
<evidence type="ECO:0000256" key="6">
    <source>
        <dbReference type="PROSITE-ProRule" id="PRU00723"/>
    </source>
</evidence>
<keyword evidence="4 6" id="KW-0862">Zinc</keyword>
<feature type="region of interest" description="Disordered" evidence="7">
    <location>
        <begin position="667"/>
        <end position="897"/>
    </location>
</feature>
<feature type="compositionally biased region" description="Polar residues" evidence="7">
    <location>
        <begin position="731"/>
        <end position="760"/>
    </location>
</feature>
<dbReference type="SMART" id="SM00249">
    <property type="entry name" value="PHD"/>
    <property type="match status" value="3"/>
</dbReference>
<proteinExistence type="predicted"/>
<feature type="region of interest" description="Disordered" evidence="7">
    <location>
        <begin position="136"/>
        <end position="265"/>
    </location>
</feature>
<feature type="region of interest" description="Disordered" evidence="7">
    <location>
        <begin position="481"/>
        <end position="502"/>
    </location>
</feature>
<dbReference type="InterPro" id="IPR000571">
    <property type="entry name" value="Znf_CCCH"/>
</dbReference>
<dbReference type="Proteomes" id="UP000245207">
    <property type="component" value="Unassembled WGS sequence"/>
</dbReference>
<dbReference type="Gene3D" id="3.30.40.10">
    <property type="entry name" value="Zinc/RING finger domain, C3HC4 (zinc finger)"/>
    <property type="match status" value="1"/>
</dbReference>
<name>A0A2U1QG85_ARTAN</name>
<evidence type="ECO:0000313" key="11">
    <source>
        <dbReference type="Proteomes" id="UP000245207"/>
    </source>
</evidence>
<feature type="compositionally biased region" description="Low complexity" evidence="7">
    <location>
        <begin position="172"/>
        <end position="186"/>
    </location>
</feature>
<feature type="compositionally biased region" description="Basic and acidic residues" evidence="7">
    <location>
        <begin position="486"/>
        <end position="502"/>
    </location>
</feature>
<feature type="compositionally biased region" description="Low complexity" evidence="7">
    <location>
        <begin position="550"/>
        <end position="560"/>
    </location>
</feature>
<dbReference type="InterPro" id="IPR011011">
    <property type="entry name" value="Znf_FYVE_PHD"/>
</dbReference>
<dbReference type="FunFam" id="4.10.1000.10:FF:000008">
    <property type="entry name" value="zinc finger CCCH domain-containing protein 3"/>
    <property type="match status" value="1"/>
</dbReference>
<feature type="compositionally biased region" description="Polar residues" evidence="7">
    <location>
        <begin position="1040"/>
        <end position="1052"/>
    </location>
</feature>
<dbReference type="Gene3D" id="2.30.30.1150">
    <property type="match status" value="1"/>
</dbReference>
<keyword evidence="3 6" id="KW-0863">Zinc-finger</keyword>
<feature type="domain" description="PHD-type" evidence="8">
    <location>
        <begin position="1757"/>
        <end position="1807"/>
    </location>
</feature>
<feature type="domain" description="C3H1-type" evidence="9">
    <location>
        <begin position="1201"/>
        <end position="1227"/>
    </location>
</feature>
<gene>
    <name evidence="10" type="ORF">CTI12_AA033830</name>
</gene>
<protein>
    <submittedName>
        <fullName evidence="10">Zinc finger, CCCH-type</fullName>
    </submittedName>
</protein>
<feature type="compositionally biased region" description="Polar residues" evidence="7">
    <location>
        <begin position="844"/>
        <end position="859"/>
    </location>
</feature>
<dbReference type="PANTHER" id="PTHR46156">
    <property type="entry name" value="CCCH ZINGC FINGER"/>
    <property type="match status" value="1"/>
</dbReference>
<dbReference type="Pfam" id="PF00628">
    <property type="entry name" value="PHD"/>
    <property type="match status" value="2"/>
</dbReference>
<feature type="compositionally biased region" description="Low complexity" evidence="7">
    <location>
        <begin position="714"/>
        <end position="730"/>
    </location>
</feature>
<dbReference type="PROSITE" id="PS50016">
    <property type="entry name" value="ZF_PHD_2"/>
    <property type="match status" value="2"/>
</dbReference>
<feature type="compositionally biased region" description="Polar residues" evidence="7">
    <location>
        <begin position="137"/>
        <end position="146"/>
    </location>
</feature>
<evidence type="ECO:0000313" key="10">
    <source>
        <dbReference type="EMBL" id="PWA96983.1"/>
    </source>
</evidence>
<feature type="zinc finger region" description="C3H1-type" evidence="6">
    <location>
        <begin position="1146"/>
        <end position="1175"/>
    </location>
</feature>
<keyword evidence="5" id="KW-0238">DNA-binding</keyword>
<evidence type="ECO:0000256" key="5">
    <source>
        <dbReference type="ARBA" id="ARBA00023125"/>
    </source>
</evidence>
<evidence type="ECO:0000256" key="2">
    <source>
        <dbReference type="ARBA" id="ARBA00022737"/>
    </source>
</evidence>
<dbReference type="FunFam" id="4.10.1000.10:FF:000022">
    <property type="entry name" value="Zinc finger CCCH domain-containing protein 7"/>
    <property type="match status" value="1"/>
</dbReference>
<feature type="compositionally biased region" description="Polar residues" evidence="7">
    <location>
        <begin position="613"/>
        <end position="631"/>
    </location>
</feature>
<keyword evidence="2" id="KW-0677">Repeat</keyword>
<dbReference type="STRING" id="35608.A0A2U1QG85"/>
<evidence type="ECO:0000259" key="9">
    <source>
        <dbReference type="PROSITE" id="PS50103"/>
    </source>
</evidence>
<keyword evidence="1 6" id="KW-0479">Metal-binding</keyword>
<feature type="zinc finger region" description="C3H1-type" evidence="6">
    <location>
        <begin position="1228"/>
        <end position="1255"/>
    </location>
</feature>
<evidence type="ECO:0000256" key="3">
    <source>
        <dbReference type="ARBA" id="ARBA00022771"/>
    </source>
</evidence>
<feature type="domain" description="C3H1-type" evidence="9">
    <location>
        <begin position="1228"/>
        <end position="1255"/>
    </location>
</feature>